<feature type="region of interest" description="Disordered" evidence="2">
    <location>
        <begin position="346"/>
        <end position="395"/>
    </location>
</feature>
<dbReference type="InterPro" id="IPR051483">
    <property type="entry name" value="MAP7_domain-containing"/>
</dbReference>
<keyword evidence="1" id="KW-0175">Coiled coil</keyword>
<evidence type="ECO:0000313" key="3">
    <source>
        <dbReference type="EMBL" id="KAL2265745.1"/>
    </source>
</evidence>
<dbReference type="EMBL" id="JAZGUE010000006">
    <property type="protein sequence ID" value="KAL2265745.1"/>
    <property type="molecule type" value="Genomic_DNA"/>
</dbReference>
<evidence type="ECO:0000256" key="2">
    <source>
        <dbReference type="SAM" id="MobiDB-lite"/>
    </source>
</evidence>
<gene>
    <name evidence="3" type="ORF">VTJ83DRAFT_6845</name>
</gene>
<feature type="compositionally biased region" description="Basic and acidic residues" evidence="2">
    <location>
        <begin position="789"/>
        <end position="823"/>
    </location>
</feature>
<evidence type="ECO:0000256" key="1">
    <source>
        <dbReference type="ARBA" id="ARBA00023054"/>
    </source>
</evidence>
<proteinExistence type="predicted"/>
<feature type="region of interest" description="Disordered" evidence="2">
    <location>
        <begin position="121"/>
        <end position="242"/>
    </location>
</feature>
<feature type="compositionally biased region" description="Polar residues" evidence="2">
    <location>
        <begin position="426"/>
        <end position="439"/>
    </location>
</feature>
<feature type="region of interest" description="Disordered" evidence="2">
    <location>
        <begin position="423"/>
        <end position="443"/>
    </location>
</feature>
<evidence type="ECO:0000313" key="4">
    <source>
        <dbReference type="Proteomes" id="UP001600064"/>
    </source>
</evidence>
<organism evidence="3 4">
    <name type="scientific">Remersonia thermophila</name>
    <dbReference type="NCBI Taxonomy" id="72144"/>
    <lineage>
        <taxon>Eukaryota</taxon>
        <taxon>Fungi</taxon>
        <taxon>Dikarya</taxon>
        <taxon>Ascomycota</taxon>
        <taxon>Pezizomycotina</taxon>
        <taxon>Sordariomycetes</taxon>
        <taxon>Sordariomycetidae</taxon>
        <taxon>Sordariales</taxon>
        <taxon>Sordariales incertae sedis</taxon>
        <taxon>Remersonia</taxon>
    </lineage>
</organism>
<feature type="region of interest" description="Disordered" evidence="2">
    <location>
        <begin position="636"/>
        <end position="682"/>
    </location>
</feature>
<feature type="compositionally biased region" description="Basic residues" evidence="2">
    <location>
        <begin position="159"/>
        <end position="171"/>
    </location>
</feature>
<feature type="compositionally biased region" description="Acidic residues" evidence="2">
    <location>
        <begin position="841"/>
        <end position="856"/>
    </location>
</feature>
<feature type="compositionally biased region" description="Low complexity" evidence="2">
    <location>
        <begin position="80"/>
        <end position="91"/>
    </location>
</feature>
<accession>A0ABR4D604</accession>
<feature type="region of interest" description="Disordered" evidence="2">
    <location>
        <begin position="28"/>
        <end position="102"/>
    </location>
</feature>
<dbReference type="Proteomes" id="UP001600064">
    <property type="component" value="Unassembled WGS sequence"/>
</dbReference>
<feature type="compositionally biased region" description="Basic and acidic residues" evidence="2">
    <location>
        <begin position="730"/>
        <end position="752"/>
    </location>
</feature>
<comment type="caution">
    <text evidence="3">The sequence shown here is derived from an EMBL/GenBank/DDBJ whole genome shotgun (WGS) entry which is preliminary data.</text>
</comment>
<dbReference type="GeneID" id="98128245"/>
<dbReference type="RefSeq" id="XP_070864472.1">
    <property type="nucleotide sequence ID" value="XM_071013601.1"/>
</dbReference>
<reference evidence="3 4" key="1">
    <citation type="journal article" date="2024" name="Commun. Biol.">
        <title>Comparative genomic analysis of thermophilic fungi reveals convergent evolutionary adaptations and gene losses.</title>
        <authorList>
            <person name="Steindorff A.S."/>
            <person name="Aguilar-Pontes M.V."/>
            <person name="Robinson A.J."/>
            <person name="Andreopoulos B."/>
            <person name="LaButti K."/>
            <person name="Kuo A."/>
            <person name="Mondo S."/>
            <person name="Riley R."/>
            <person name="Otillar R."/>
            <person name="Haridas S."/>
            <person name="Lipzen A."/>
            <person name="Grimwood J."/>
            <person name="Schmutz J."/>
            <person name="Clum A."/>
            <person name="Reid I.D."/>
            <person name="Moisan M.C."/>
            <person name="Butler G."/>
            <person name="Nguyen T.T.M."/>
            <person name="Dewar K."/>
            <person name="Conant G."/>
            <person name="Drula E."/>
            <person name="Henrissat B."/>
            <person name="Hansel C."/>
            <person name="Singer S."/>
            <person name="Hutchinson M.I."/>
            <person name="de Vries R.P."/>
            <person name="Natvig D.O."/>
            <person name="Powell A.J."/>
            <person name="Tsang A."/>
            <person name="Grigoriev I.V."/>
        </authorList>
    </citation>
    <scope>NUCLEOTIDE SEQUENCE [LARGE SCALE GENOMIC DNA]</scope>
    <source>
        <strain evidence="3 4">ATCC 22073</strain>
    </source>
</reference>
<keyword evidence="4" id="KW-1185">Reference proteome</keyword>
<feature type="compositionally biased region" description="Low complexity" evidence="2">
    <location>
        <begin position="359"/>
        <end position="376"/>
    </location>
</feature>
<feature type="compositionally biased region" description="Pro residues" evidence="2">
    <location>
        <begin position="646"/>
        <end position="674"/>
    </location>
</feature>
<dbReference type="PANTHER" id="PTHR15073:SF1">
    <property type="entry name" value="RETICULOCYTE-BINDING PROTEIN HOMOLOG 2A"/>
    <property type="match status" value="1"/>
</dbReference>
<feature type="region of interest" description="Disordered" evidence="2">
    <location>
        <begin position="729"/>
        <end position="856"/>
    </location>
</feature>
<feature type="compositionally biased region" description="Acidic residues" evidence="2">
    <location>
        <begin position="753"/>
        <end position="768"/>
    </location>
</feature>
<sequence length="856" mass="94501">MADRSHTKLRNGFPALWVPVPTLRYQRRPTTTPYCWPHPSDEDPLTLPSPVMEPASPARASGSRRHRDPPAIRGNFIPLSKSPTKSSIKRSPSPRRHQDSKVVHLKLSLTDSQMDKLAAALSDEGEGDQVTPRRGRGRQVEHGMADAAPPGPVGSAARMRSRSPGKAHHKPSTAPARARSKSPVKPGLPGSKASSHRARPTNDADVFGSPAHHGRAGILERDASPYVSPAPARHTNCRPARRPPPHIDTELAQAHAKFTGLRLDHLPAVAVHNPVQEMMASPPRQAAPAYLSAEPSEPLASSSYYSQDSIGERYPSHITPLQVPKPQEPKYLSVLEAYASEAFAAGGNSLPASRDHTAGDPNSSNDDNNNNNNNSNDDGDDGDDDDDDNDDDDDQRYAPLAAYLPEGVSHVRKASKTLIGEGGWLENTSKPAASPSPNRSGGFLTSLVKRAKEMIETNQEHRASRKSGKGKATASQLAISLNPREQSLLYCELEFVLATALNDYLTAQFNAGRLQADRLSKIAEDWQRKGRARVVGFRYDMETQLDLVRAHLHDFQFHAHGGHVFAPLAPGASASAASAASAAPAGGPPTTAAILGVIDTAKATARTLRVRTYCAPDRVIAKQLLDCQGLFRLSATPASRRGARPPGRPPRNPSPAPSPRPWRGPARDPPPPGVNPAGPFARKTGISAPVLAAAQAYYDERTASANRYRREQQQQQQQQQLMMMRRRMMKMREQHQHQHQHEHQHEHQQQEAKEEEENDKDDEEEENHEEQAGRQRQQHQQKLAWNAWEQRREREAHHRPATEPERRQLERERKRREPREREAAAAAAAAVGWEMDPAEFYVDDDDEDDEEERGVR</sequence>
<protein>
    <submittedName>
        <fullName evidence="3">Uncharacterized protein</fullName>
    </submittedName>
</protein>
<feature type="compositionally biased region" description="Acidic residues" evidence="2">
    <location>
        <begin position="377"/>
        <end position="394"/>
    </location>
</feature>
<name>A0ABR4D604_9PEZI</name>
<dbReference type="PANTHER" id="PTHR15073">
    <property type="entry name" value="MICROTUBULE-ASSOCIATED PROTEIN"/>
    <property type="match status" value="1"/>
</dbReference>